<dbReference type="Gene3D" id="3.30.460.10">
    <property type="entry name" value="Beta Polymerase, domain 2"/>
    <property type="match status" value="1"/>
</dbReference>
<dbReference type="PANTHER" id="PTHR34822">
    <property type="entry name" value="GRPB DOMAIN PROTEIN (AFU_ORTHOLOGUE AFUA_1G01530)"/>
    <property type="match status" value="1"/>
</dbReference>
<dbReference type="SUPFAM" id="SSF81301">
    <property type="entry name" value="Nucleotidyltransferase"/>
    <property type="match status" value="1"/>
</dbReference>
<evidence type="ECO:0000313" key="2">
    <source>
        <dbReference type="Proteomes" id="UP001305414"/>
    </source>
</evidence>
<keyword evidence="2" id="KW-1185">Reference proteome</keyword>
<reference evidence="1 2" key="1">
    <citation type="submission" date="2023-10" db="EMBL/GenBank/DDBJ databases">
        <title>Draft genome sequence of Xylaria bambusicola isolate GMP-LS, the root and basal stem rot pathogen of sugarcane in Indonesia.</title>
        <authorList>
            <person name="Selvaraj P."/>
            <person name="Muralishankar V."/>
            <person name="Muruganantham S."/>
            <person name="Sp S."/>
            <person name="Haryani S."/>
            <person name="Lau K.J.X."/>
            <person name="Naqvi N.I."/>
        </authorList>
    </citation>
    <scope>NUCLEOTIDE SEQUENCE [LARGE SCALE GENOMIC DNA]</scope>
    <source>
        <strain evidence="1">GMP-LS</strain>
    </source>
</reference>
<evidence type="ECO:0000313" key="1">
    <source>
        <dbReference type="EMBL" id="KAK5630416.1"/>
    </source>
</evidence>
<dbReference type="InterPro" id="IPR007344">
    <property type="entry name" value="GrpB/CoaE"/>
</dbReference>
<protein>
    <recommendedName>
        <fullName evidence="3">GrpB family protein</fullName>
    </recommendedName>
</protein>
<dbReference type="Proteomes" id="UP001305414">
    <property type="component" value="Unassembled WGS sequence"/>
</dbReference>
<dbReference type="EMBL" id="JAWHQM010000016">
    <property type="protein sequence ID" value="KAK5630416.1"/>
    <property type="molecule type" value="Genomic_DNA"/>
</dbReference>
<evidence type="ECO:0008006" key="3">
    <source>
        <dbReference type="Google" id="ProtNLM"/>
    </source>
</evidence>
<accession>A0AAN7URL0</accession>
<organism evidence="1 2">
    <name type="scientific">Xylaria bambusicola</name>
    <dbReference type="NCBI Taxonomy" id="326684"/>
    <lineage>
        <taxon>Eukaryota</taxon>
        <taxon>Fungi</taxon>
        <taxon>Dikarya</taxon>
        <taxon>Ascomycota</taxon>
        <taxon>Pezizomycotina</taxon>
        <taxon>Sordariomycetes</taxon>
        <taxon>Xylariomycetidae</taxon>
        <taxon>Xylariales</taxon>
        <taxon>Xylariaceae</taxon>
        <taxon>Xylaria</taxon>
    </lineage>
</organism>
<dbReference type="PANTHER" id="PTHR34822:SF1">
    <property type="entry name" value="GRPB FAMILY PROTEIN"/>
    <property type="match status" value="1"/>
</dbReference>
<proteinExistence type="predicted"/>
<name>A0AAN7URL0_9PEZI</name>
<sequence>MTDVEEKDIEWVGTRPQKPLKIVEYRPEWPAMFAEVERRIRQALGDRAILVQHVGSTSVPGLPAKDIIDVDLVVADPADEESYVPDLQAAGFVLLLREPIWYQHRFFHFEEPYTNLHVFGADSPELVRHRLFRDWLREHEDDRKLYTAMKREAAAASAAAGEVTQQYNNRKEPAVREILQRIFEAHGLLKASN</sequence>
<dbReference type="AlphaFoldDB" id="A0AAN7URL0"/>
<dbReference type="InterPro" id="IPR043519">
    <property type="entry name" value="NT_sf"/>
</dbReference>
<comment type="caution">
    <text evidence="1">The sequence shown here is derived from an EMBL/GenBank/DDBJ whole genome shotgun (WGS) entry which is preliminary data.</text>
</comment>
<dbReference type="Pfam" id="PF04229">
    <property type="entry name" value="GrpB"/>
    <property type="match status" value="1"/>
</dbReference>
<gene>
    <name evidence="1" type="ORF">RRF57_006131</name>
</gene>